<dbReference type="AlphaFoldDB" id="A0A5B9GGA4"/>
<evidence type="ECO:0000313" key="1">
    <source>
        <dbReference type="EMBL" id="QEE84519.1"/>
    </source>
</evidence>
<protein>
    <submittedName>
        <fullName evidence="1">DUF3310 domain-containing protein</fullName>
    </submittedName>
</protein>
<sequence>MNAITPDHYKTKSGLQVWDVTRYMSGNMAQAFQYVYRSGHKGGEIEYLRKAVAFLEDWYLHKDCPAMANVYQDRSQHEKYLQALLWETEKWKTSVLQDIWGMDYFANHIDEVNARKHAYPQMMEKLKARITALEGGGNGSDAA</sequence>
<proteinExistence type="predicted"/>
<reference evidence="1 2" key="1">
    <citation type="submission" date="2019-08" db="EMBL/GenBank/DDBJ databases">
        <title>Acetobacter oryzioeni sp. nov., isolated from Korean rice wine vinegar.</title>
        <authorList>
            <person name="Baek J.H."/>
            <person name="Kim K.H."/>
            <person name="Jeon C.O."/>
            <person name="Han D.M."/>
        </authorList>
    </citation>
    <scope>NUCLEOTIDE SEQUENCE [LARGE SCALE GENOMIC DNA]</scope>
    <source>
        <strain evidence="1 2">B6</strain>
    </source>
</reference>
<dbReference type="EMBL" id="CP042808">
    <property type="protein sequence ID" value="QEE84519.1"/>
    <property type="molecule type" value="Genomic_DNA"/>
</dbReference>
<gene>
    <name evidence="1" type="ORF">EOV40_001715</name>
</gene>
<dbReference type="KEGG" id="aoy:EOV40_001715"/>
<dbReference type="Pfam" id="PF11753">
    <property type="entry name" value="DUF3310"/>
    <property type="match status" value="1"/>
</dbReference>
<dbReference type="RefSeq" id="WP_128104869.1">
    <property type="nucleotide sequence ID" value="NZ_CP042808.1"/>
</dbReference>
<evidence type="ECO:0000313" key="2">
    <source>
        <dbReference type="Proteomes" id="UP000287027"/>
    </source>
</evidence>
<organism evidence="1 2">
    <name type="scientific">Acetobacter oryzoeni</name>
    <dbReference type="NCBI Taxonomy" id="2500548"/>
    <lineage>
        <taxon>Bacteria</taxon>
        <taxon>Pseudomonadati</taxon>
        <taxon>Pseudomonadota</taxon>
        <taxon>Alphaproteobacteria</taxon>
        <taxon>Acetobacterales</taxon>
        <taxon>Acetobacteraceae</taxon>
        <taxon>Acetobacter</taxon>
    </lineage>
</organism>
<dbReference type="Proteomes" id="UP000287027">
    <property type="component" value="Chromosome"/>
</dbReference>
<accession>A0A5B9GGA4</accession>
<dbReference type="InterPro" id="IPR021739">
    <property type="entry name" value="SaV-like"/>
</dbReference>
<keyword evidence="2" id="KW-1185">Reference proteome</keyword>
<name>A0A5B9GGA4_9PROT</name>